<organism evidence="2 3">
    <name type="scientific">Longimonas halophila</name>
    <dbReference type="NCBI Taxonomy" id="1469170"/>
    <lineage>
        <taxon>Bacteria</taxon>
        <taxon>Pseudomonadati</taxon>
        <taxon>Rhodothermota</taxon>
        <taxon>Rhodothermia</taxon>
        <taxon>Rhodothermales</taxon>
        <taxon>Salisaetaceae</taxon>
        <taxon>Longimonas</taxon>
    </lineage>
</organism>
<sequence>MPTAADWIDHLDLEPLPEEGGLYREIYRADESIAADALPQRFEGDRPFSTSIYYLLEPPEFSAFHRIQQEEIWHFYDGTSCTLHIIDPETGTLSQPMLGRDVRAGEQLQLVIPRGHLFAATVNDPAGYVLAGCTVAPGFTFADFEAPARETLVQRYPHHTDLITQLTR</sequence>
<dbReference type="OrthoDB" id="9798288at2"/>
<accession>A0A2H3P3V2</accession>
<name>A0A2H3P3V2_9BACT</name>
<protein>
    <recommendedName>
        <fullName evidence="1">DUF985 domain-containing protein</fullName>
    </recommendedName>
</protein>
<evidence type="ECO:0000313" key="2">
    <source>
        <dbReference type="EMBL" id="PEN09189.1"/>
    </source>
</evidence>
<dbReference type="EMBL" id="PDEP01000001">
    <property type="protein sequence ID" value="PEN09189.1"/>
    <property type="molecule type" value="Genomic_DNA"/>
</dbReference>
<dbReference type="CDD" id="cd06121">
    <property type="entry name" value="cupin_YML079wp"/>
    <property type="match status" value="1"/>
</dbReference>
<dbReference type="RefSeq" id="WP_098060589.1">
    <property type="nucleotide sequence ID" value="NZ_PDEP01000001.1"/>
</dbReference>
<keyword evidence="3" id="KW-1185">Reference proteome</keyword>
<dbReference type="AlphaFoldDB" id="A0A2H3P3V2"/>
<dbReference type="InterPro" id="IPR011051">
    <property type="entry name" value="RmlC_Cupin_sf"/>
</dbReference>
<dbReference type="InterPro" id="IPR014710">
    <property type="entry name" value="RmlC-like_jellyroll"/>
</dbReference>
<dbReference type="InterPro" id="IPR039935">
    <property type="entry name" value="YML079W-like"/>
</dbReference>
<dbReference type="InterPro" id="IPR009327">
    <property type="entry name" value="Cupin_DUF985"/>
</dbReference>
<reference evidence="2 3" key="1">
    <citation type="submission" date="2017-10" db="EMBL/GenBank/DDBJ databases">
        <title>Draft genome of Longimonas halophila.</title>
        <authorList>
            <person name="Goh K.M."/>
            <person name="Shamsir M.S."/>
            <person name="Lim S.W."/>
        </authorList>
    </citation>
    <scope>NUCLEOTIDE SEQUENCE [LARGE SCALE GENOMIC DNA]</scope>
    <source>
        <strain evidence="2 3">KCTC 42399</strain>
    </source>
</reference>
<dbReference type="SUPFAM" id="SSF51182">
    <property type="entry name" value="RmlC-like cupins"/>
    <property type="match status" value="1"/>
</dbReference>
<dbReference type="Proteomes" id="UP000221024">
    <property type="component" value="Unassembled WGS sequence"/>
</dbReference>
<comment type="caution">
    <text evidence="2">The sequence shown here is derived from an EMBL/GenBank/DDBJ whole genome shotgun (WGS) entry which is preliminary data.</text>
</comment>
<dbReference type="Pfam" id="PF06172">
    <property type="entry name" value="Cupin_5"/>
    <property type="match status" value="1"/>
</dbReference>
<dbReference type="PANTHER" id="PTHR33387">
    <property type="entry name" value="RMLC-LIKE JELLY ROLL FOLD PROTEIN"/>
    <property type="match status" value="1"/>
</dbReference>
<dbReference type="PANTHER" id="PTHR33387:SF3">
    <property type="entry name" value="DUF985 DOMAIN-CONTAINING PROTEIN"/>
    <property type="match status" value="1"/>
</dbReference>
<proteinExistence type="predicted"/>
<evidence type="ECO:0000259" key="1">
    <source>
        <dbReference type="Pfam" id="PF06172"/>
    </source>
</evidence>
<feature type="domain" description="DUF985" evidence="1">
    <location>
        <begin position="6"/>
        <end position="145"/>
    </location>
</feature>
<dbReference type="Gene3D" id="2.60.120.10">
    <property type="entry name" value="Jelly Rolls"/>
    <property type="match status" value="1"/>
</dbReference>
<gene>
    <name evidence="2" type="ORF">CRI93_00200</name>
</gene>
<evidence type="ECO:0000313" key="3">
    <source>
        <dbReference type="Proteomes" id="UP000221024"/>
    </source>
</evidence>